<dbReference type="GO" id="GO:0004674">
    <property type="term" value="F:protein serine/threonine kinase activity"/>
    <property type="evidence" value="ECO:0007669"/>
    <property type="project" value="UniProtKB-EC"/>
</dbReference>
<dbReference type="SUPFAM" id="SSF56112">
    <property type="entry name" value="Protein kinase-like (PK-like)"/>
    <property type="match status" value="1"/>
</dbReference>
<dbReference type="RefSeq" id="XP_002550745.1">
    <property type="nucleotide sequence ID" value="XM_002550699.1"/>
</dbReference>
<dbReference type="InterPro" id="IPR011009">
    <property type="entry name" value="Kinase-like_dom_sf"/>
</dbReference>
<dbReference type="EC" id="2.7.11.1" evidence="1"/>
<keyword evidence="2" id="KW-0808">Transferase</keyword>
<dbReference type="KEGG" id="ctp:CTRG_05043"/>
<evidence type="ECO:0000256" key="1">
    <source>
        <dbReference type="ARBA" id="ARBA00012513"/>
    </source>
</evidence>
<dbReference type="GO" id="GO:0010506">
    <property type="term" value="P:regulation of autophagy"/>
    <property type="evidence" value="ECO:0007669"/>
    <property type="project" value="InterPro"/>
</dbReference>
<dbReference type="GO" id="GO:0000407">
    <property type="term" value="C:phagophore assembly site"/>
    <property type="evidence" value="ECO:0007669"/>
    <property type="project" value="TreeGrafter"/>
</dbReference>
<evidence type="ECO:0000256" key="6">
    <source>
        <dbReference type="SAM" id="MobiDB-lite"/>
    </source>
</evidence>
<dbReference type="OrthoDB" id="4062651at2759"/>
<dbReference type="InterPro" id="IPR045269">
    <property type="entry name" value="Atg1-like"/>
</dbReference>
<organism evidence="8 9">
    <name type="scientific">Candida tropicalis (strain ATCC MYA-3404 / T1)</name>
    <name type="common">Yeast</name>
    <dbReference type="NCBI Taxonomy" id="294747"/>
    <lineage>
        <taxon>Eukaryota</taxon>
        <taxon>Fungi</taxon>
        <taxon>Dikarya</taxon>
        <taxon>Ascomycota</taxon>
        <taxon>Saccharomycotina</taxon>
        <taxon>Pichiomycetes</taxon>
        <taxon>Debaryomycetaceae</taxon>
        <taxon>Candida/Lodderomyces clade</taxon>
        <taxon>Candida</taxon>
    </lineage>
</organism>
<proteinExistence type="predicted"/>
<keyword evidence="5" id="KW-0067">ATP-binding</keyword>
<dbReference type="SMART" id="SM00220">
    <property type="entry name" value="S_TKc"/>
    <property type="match status" value="1"/>
</dbReference>
<dbReference type="Gene3D" id="1.10.510.10">
    <property type="entry name" value="Transferase(Phosphotransferase) domain 1"/>
    <property type="match status" value="1"/>
</dbReference>
<gene>
    <name evidence="8" type="ORF">CTRG_05043</name>
</gene>
<feature type="domain" description="Protein kinase" evidence="7">
    <location>
        <begin position="60"/>
        <end position="371"/>
    </location>
</feature>
<evidence type="ECO:0000259" key="7">
    <source>
        <dbReference type="PROSITE" id="PS50011"/>
    </source>
</evidence>
<dbReference type="STRING" id="294747.C5MG50"/>
<evidence type="ECO:0000256" key="4">
    <source>
        <dbReference type="ARBA" id="ARBA00022777"/>
    </source>
</evidence>
<evidence type="ECO:0000313" key="9">
    <source>
        <dbReference type="Proteomes" id="UP000002037"/>
    </source>
</evidence>
<accession>C5MG50</accession>
<dbReference type="Pfam" id="PF00069">
    <property type="entry name" value="Pkinase"/>
    <property type="match status" value="1"/>
</dbReference>
<dbReference type="AlphaFoldDB" id="C5MG50"/>
<dbReference type="EMBL" id="GG692401">
    <property type="protein sequence ID" value="EER31313.1"/>
    <property type="molecule type" value="Genomic_DNA"/>
</dbReference>
<dbReference type="PANTHER" id="PTHR24348">
    <property type="entry name" value="SERINE/THREONINE-PROTEIN KINASE UNC-51-RELATED"/>
    <property type="match status" value="1"/>
</dbReference>
<evidence type="ECO:0000256" key="3">
    <source>
        <dbReference type="ARBA" id="ARBA00022741"/>
    </source>
</evidence>
<dbReference type="GO" id="GO:0000045">
    <property type="term" value="P:autophagosome assembly"/>
    <property type="evidence" value="ECO:0007669"/>
    <property type="project" value="TreeGrafter"/>
</dbReference>
<dbReference type="InterPro" id="IPR008271">
    <property type="entry name" value="Ser/Thr_kinase_AS"/>
</dbReference>
<dbReference type="GO" id="GO:0005524">
    <property type="term" value="F:ATP binding"/>
    <property type="evidence" value="ECO:0007669"/>
    <property type="project" value="UniProtKB-KW"/>
</dbReference>
<feature type="compositionally biased region" description="Low complexity" evidence="6">
    <location>
        <begin position="1"/>
        <end position="23"/>
    </location>
</feature>
<protein>
    <recommendedName>
        <fullName evidence="1">non-specific serine/threonine protein kinase</fullName>
        <ecNumber evidence="1">2.7.11.1</ecNumber>
    </recommendedName>
</protein>
<dbReference type="PANTHER" id="PTHR24348:SF22">
    <property type="entry name" value="NON-SPECIFIC SERINE_THREONINE PROTEIN KINASE"/>
    <property type="match status" value="1"/>
</dbReference>
<feature type="region of interest" description="Disordered" evidence="6">
    <location>
        <begin position="1"/>
        <end position="29"/>
    </location>
</feature>
<keyword evidence="4" id="KW-0418">Kinase</keyword>
<keyword evidence="3" id="KW-0547">Nucleotide-binding</keyword>
<dbReference type="InterPro" id="IPR000719">
    <property type="entry name" value="Prot_kinase_dom"/>
</dbReference>
<evidence type="ECO:0000313" key="8">
    <source>
        <dbReference type="EMBL" id="EER31313.1"/>
    </source>
</evidence>
<reference evidence="8 9" key="1">
    <citation type="journal article" date="2009" name="Nature">
        <title>Evolution of pathogenicity and sexual reproduction in eight Candida genomes.</title>
        <authorList>
            <person name="Butler G."/>
            <person name="Rasmussen M.D."/>
            <person name="Lin M.F."/>
            <person name="Santos M.A."/>
            <person name="Sakthikumar S."/>
            <person name="Munro C.A."/>
            <person name="Rheinbay E."/>
            <person name="Grabherr M."/>
            <person name="Forche A."/>
            <person name="Reedy J.L."/>
            <person name="Agrafioti I."/>
            <person name="Arnaud M.B."/>
            <person name="Bates S."/>
            <person name="Brown A.J."/>
            <person name="Brunke S."/>
            <person name="Costanzo M.C."/>
            <person name="Fitzpatrick D.A."/>
            <person name="de Groot P.W."/>
            <person name="Harris D."/>
            <person name="Hoyer L.L."/>
            <person name="Hube B."/>
            <person name="Klis F.M."/>
            <person name="Kodira C."/>
            <person name="Lennard N."/>
            <person name="Logue M.E."/>
            <person name="Martin R."/>
            <person name="Neiman A.M."/>
            <person name="Nikolaou E."/>
            <person name="Quail M.A."/>
            <person name="Quinn J."/>
            <person name="Santos M.C."/>
            <person name="Schmitzberger F.F."/>
            <person name="Sherlock G."/>
            <person name="Shah P."/>
            <person name="Silverstein K.A."/>
            <person name="Skrzypek M.S."/>
            <person name="Soll D."/>
            <person name="Staggs R."/>
            <person name="Stansfield I."/>
            <person name="Stumpf M.P."/>
            <person name="Sudbery P.E."/>
            <person name="Srikantha T."/>
            <person name="Zeng Q."/>
            <person name="Berman J."/>
            <person name="Berriman M."/>
            <person name="Heitman J."/>
            <person name="Gow N.A."/>
            <person name="Lorenz M.C."/>
            <person name="Birren B.W."/>
            <person name="Kellis M."/>
            <person name="Cuomo C.A."/>
        </authorList>
    </citation>
    <scope>NUCLEOTIDE SEQUENCE [LARGE SCALE GENOMIC DNA]</scope>
    <source>
        <strain evidence="9">ATCC MYA-3404 / T1</strain>
    </source>
</reference>
<keyword evidence="9" id="KW-1185">Reference proteome</keyword>
<dbReference type="GO" id="GO:0005829">
    <property type="term" value="C:cytosol"/>
    <property type="evidence" value="ECO:0007669"/>
    <property type="project" value="TreeGrafter"/>
</dbReference>
<evidence type="ECO:0000256" key="2">
    <source>
        <dbReference type="ARBA" id="ARBA00022679"/>
    </source>
</evidence>
<dbReference type="HOGENOM" id="CLU_038837_0_0_1"/>
<dbReference type="eggNOG" id="KOG0590">
    <property type="taxonomic scope" value="Eukaryota"/>
</dbReference>
<dbReference type="VEuPathDB" id="FungiDB:CTRG_05043"/>
<evidence type="ECO:0000256" key="5">
    <source>
        <dbReference type="ARBA" id="ARBA00022840"/>
    </source>
</evidence>
<dbReference type="GeneID" id="8299199"/>
<dbReference type="GO" id="GO:0016020">
    <property type="term" value="C:membrane"/>
    <property type="evidence" value="ECO:0007669"/>
    <property type="project" value="TreeGrafter"/>
</dbReference>
<dbReference type="PROSITE" id="PS50011">
    <property type="entry name" value="PROTEIN_KINASE_DOM"/>
    <property type="match status" value="1"/>
</dbReference>
<dbReference type="GO" id="GO:0005776">
    <property type="term" value="C:autophagosome"/>
    <property type="evidence" value="ECO:0007669"/>
    <property type="project" value="TreeGrafter"/>
</dbReference>
<name>C5MG50_CANTT</name>
<dbReference type="Proteomes" id="UP000002037">
    <property type="component" value="Unassembled WGS sequence"/>
</dbReference>
<sequence length="386" mass="44124">MFKSFTSKGSKSLTSSSESGPSLDNSRPKSQVLASPIYTAFSFDENPIENMPVIGVQYSKTSSKPIYEGANGIIFKGTDASHTESLVLKRVKKKTDQTLPDYKREVLREYNNMKMCSHKNIIPVIDLCAISETTDMALILPYYPKGDLLDYLSKLRRFKIELSASMKDAIFKQILKGISYLHRKGIVHRDLKPENFMIDSDGVLKISDFGYSLNITSDSYKEHLKANPHELYCGTNSFKAPELFQIEHQIKEDKFNYDEYFQESAEKFKYLDYWALGIIYFTIFLMKCPWSTASNSDMAFNNYKKHFPNLPSKMSQVLVDLNSKNNSFTSNPALALFKSLHYDSRESILGLLNPQADKRSTPDDLLNTNWLSQVYADPKELVKLLK</sequence>
<dbReference type="PROSITE" id="PS00108">
    <property type="entry name" value="PROTEIN_KINASE_ST"/>
    <property type="match status" value="1"/>
</dbReference>